<gene>
    <name evidence="2" type="primary">epsI</name>
    <name evidence="2" type="ORF">GF339_02085</name>
</gene>
<feature type="domain" description="Methanolan biosynthesis EpsI" evidence="1">
    <location>
        <begin position="12"/>
        <end position="213"/>
    </location>
</feature>
<evidence type="ECO:0000313" key="2">
    <source>
        <dbReference type="EMBL" id="MBD3323341.1"/>
    </source>
</evidence>
<protein>
    <submittedName>
        <fullName evidence="2">EpsI family protein</fullName>
    </submittedName>
</protein>
<evidence type="ECO:0000313" key="3">
    <source>
        <dbReference type="Proteomes" id="UP000649604"/>
    </source>
</evidence>
<evidence type="ECO:0000259" key="1">
    <source>
        <dbReference type="Pfam" id="PF11984"/>
    </source>
</evidence>
<dbReference type="InterPro" id="IPR014263">
    <property type="entry name" value="Methanolan_biosynth_EpsI"/>
</dbReference>
<comment type="caution">
    <text evidence="2">The sequence shown here is derived from an EMBL/GenBank/DDBJ whole genome shotgun (WGS) entry which is preliminary data.</text>
</comment>
<dbReference type="NCBIfam" id="TIGR02914">
    <property type="entry name" value="EpsI_fam"/>
    <property type="match status" value="1"/>
</dbReference>
<name>A0A9D5Q4W7_9BACT</name>
<accession>A0A9D5Q4W7</accession>
<organism evidence="2 3">
    <name type="scientific">candidate division KSB3 bacterium</name>
    <dbReference type="NCBI Taxonomy" id="2044937"/>
    <lineage>
        <taxon>Bacteria</taxon>
        <taxon>candidate division KSB3</taxon>
    </lineage>
</organism>
<dbReference type="Proteomes" id="UP000649604">
    <property type="component" value="Unassembled WGS sequence"/>
</dbReference>
<dbReference type="Pfam" id="PF11984">
    <property type="entry name" value="DUF3485"/>
    <property type="match status" value="1"/>
</dbReference>
<dbReference type="EMBL" id="WJJP01000057">
    <property type="protein sequence ID" value="MBD3323341.1"/>
    <property type="molecule type" value="Genomic_DNA"/>
</dbReference>
<sequence length="223" mass="25795">MTKRFGKHFYLTAGLLIIAILLSQRIPHGKSMPLQQDLLTFGEQIGSWKGGPHRPFEPKILDVLRVDEYLNRTYLQEGNDIWISLYIGYFQDQITGQTIHSPRNCMPGSGWNFTQIRPVTLTTEGDPPLQIHALRSVLVSGNTRLLTYYWYHSRGRFITNEYWHKIYLVLDAIRYNRTDGALVRVLAPLPEEGSFEEIEAQVQAFIVQFTPQLHYEYFPPPVG</sequence>
<proteinExistence type="predicted"/>
<reference evidence="2" key="1">
    <citation type="submission" date="2019-11" db="EMBL/GenBank/DDBJ databases">
        <title>Microbial mats filling the niche in hypersaline microbial mats.</title>
        <authorList>
            <person name="Wong H.L."/>
            <person name="Macleod F.I."/>
            <person name="White R.A. III"/>
            <person name="Burns B.P."/>
        </authorList>
    </citation>
    <scope>NUCLEOTIDE SEQUENCE</scope>
    <source>
        <strain evidence="2">Rbin_158</strain>
    </source>
</reference>
<dbReference type="AlphaFoldDB" id="A0A9D5Q4W7"/>